<dbReference type="FunFam" id="3.80.10.10:FF:000111">
    <property type="entry name" value="LRR receptor-like serine/threonine-protein kinase ERECTA"/>
    <property type="match status" value="1"/>
</dbReference>
<keyword evidence="4" id="KW-1003">Cell membrane</keyword>
<comment type="subcellular location">
    <subcellularLocation>
        <location evidence="2">Cell membrane</location>
    </subcellularLocation>
    <subcellularLocation>
        <location evidence="1">Membrane</location>
        <topology evidence="1">Single-pass membrane protein</topology>
    </subcellularLocation>
</comment>
<evidence type="ECO:0000256" key="10">
    <source>
        <dbReference type="ARBA" id="ARBA00022741"/>
    </source>
</evidence>
<dbReference type="Pfam" id="PF00560">
    <property type="entry name" value="LRR_1"/>
    <property type="match status" value="3"/>
</dbReference>
<evidence type="ECO:0000256" key="14">
    <source>
        <dbReference type="ARBA" id="ARBA00023170"/>
    </source>
</evidence>
<dbReference type="GO" id="GO:0004672">
    <property type="term" value="F:protein kinase activity"/>
    <property type="evidence" value="ECO:0007669"/>
    <property type="project" value="InterPro"/>
</dbReference>
<protein>
    <recommendedName>
        <fullName evidence="19">Protein kinase domain-containing protein</fullName>
    </recommendedName>
</protein>
<feature type="chain" id="PRO_5040509164" description="Protein kinase domain-containing protein" evidence="18">
    <location>
        <begin position="31"/>
        <end position="772"/>
    </location>
</feature>
<dbReference type="InterPro" id="IPR003591">
    <property type="entry name" value="Leu-rich_rpt_typical-subtyp"/>
</dbReference>
<dbReference type="GO" id="GO:0005886">
    <property type="term" value="C:plasma membrane"/>
    <property type="evidence" value="ECO:0007669"/>
    <property type="project" value="UniProtKB-SubCell"/>
</dbReference>
<dbReference type="InterPro" id="IPR001611">
    <property type="entry name" value="Leu-rich_rpt"/>
</dbReference>
<dbReference type="Pfam" id="PF08263">
    <property type="entry name" value="LRRNT_2"/>
    <property type="match status" value="1"/>
</dbReference>
<feature type="signal peptide" evidence="18">
    <location>
        <begin position="1"/>
        <end position="30"/>
    </location>
</feature>
<dbReference type="FunFam" id="3.80.10.10:FF:000129">
    <property type="entry name" value="Leucine-rich repeat receptor-like kinase"/>
    <property type="match status" value="1"/>
</dbReference>
<evidence type="ECO:0000256" key="7">
    <source>
        <dbReference type="ARBA" id="ARBA00022692"/>
    </source>
</evidence>
<dbReference type="SMART" id="SM00365">
    <property type="entry name" value="LRR_SD22"/>
    <property type="match status" value="2"/>
</dbReference>
<dbReference type="Proteomes" id="UP001153076">
    <property type="component" value="Unassembled WGS sequence"/>
</dbReference>
<organism evidence="20 21">
    <name type="scientific">Carnegiea gigantea</name>
    <dbReference type="NCBI Taxonomy" id="171969"/>
    <lineage>
        <taxon>Eukaryota</taxon>
        <taxon>Viridiplantae</taxon>
        <taxon>Streptophyta</taxon>
        <taxon>Embryophyta</taxon>
        <taxon>Tracheophyta</taxon>
        <taxon>Spermatophyta</taxon>
        <taxon>Magnoliopsida</taxon>
        <taxon>eudicotyledons</taxon>
        <taxon>Gunneridae</taxon>
        <taxon>Pentapetalae</taxon>
        <taxon>Caryophyllales</taxon>
        <taxon>Cactineae</taxon>
        <taxon>Cactaceae</taxon>
        <taxon>Cactoideae</taxon>
        <taxon>Echinocereeae</taxon>
        <taxon>Carnegiea</taxon>
    </lineage>
</organism>
<dbReference type="Pfam" id="PF13855">
    <property type="entry name" value="LRR_8"/>
    <property type="match status" value="2"/>
</dbReference>
<keyword evidence="21" id="KW-1185">Reference proteome</keyword>
<evidence type="ECO:0000313" key="20">
    <source>
        <dbReference type="EMBL" id="KAJ8434446.1"/>
    </source>
</evidence>
<evidence type="ECO:0000256" key="4">
    <source>
        <dbReference type="ARBA" id="ARBA00022475"/>
    </source>
</evidence>
<name>A0A9Q1QAN0_9CARY</name>
<dbReference type="PRINTS" id="PR00019">
    <property type="entry name" value="LEURICHRPT"/>
</dbReference>
<dbReference type="OrthoDB" id="1890790at2759"/>
<feature type="domain" description="Protein kinase" evidence="19">
    <location>
        <begin position="486"/>
        <end position="757"/>
    </location>
</feature>
<evidence type="ECO:0000256" key="12">
    <source>
        <dbReference type="ARBA" id="ARBA00022989"/>
    </source>
</evidence>
<evidence type="ECO:0000313" key="21">
    <source>
        <dbReference type="Proteomes" id="UP001153076"/>
    </source>
</evidence>
<evidence type="ECO:0000259" key="19">
    <source>
        <dbReference type="PROSITE" id="PS50011"/>
    </source>
</evidence>
<feature type="compositionally biased region" description="Basic and acidic residues" evidence="16">
    <location>
        <begin position="445"/>
        <end position="454"/>
    </location>
</feature>
<evidence type="ECO:0000256" key="13">
    <source>
        <dbReference type="ARBA" id="ARBA00023136"/>
    </source>
</evidence>
<keyword evidence="7 17" id="KW-0812">Transmembrane</keyword>
<gene>
    <name evidence="20" type="ORF">Cgig2_025416</name>
</gene>
<dbReference type="InterPro" id="IPR032675">
    <property type="entry name" value="LRR_dom_sf"/>
</dbReference>
<keyword evidence="15" id="KW-0325">Glycoprotein</keyword>
<keyword evidence="14" id="KW-0675">Receptor</keyword>
<reference evidence="20" key="1">
    <citation type="submission" date="2022-04" db="EMBL/GenBank/DDBJ databases">
        <title>Carnegiea gigantea Genome sequencing and assembly v2.</title>
        <authorList>
            <person name="Copetti D."/>
            <person name="Sanderson M.J."/>
            <person name="Burquez A."/>
            <person name="Wojciechowski M.F."/>
        </authorList>
    </citation>
    <scope>NUCLEOTIDE SEQUENCE</scope>
    <source>
        <strain evidence="20">SGP5-SGP5p</strain>
        <tissue evidence="20">Aerial part</tissue>
    </source>
</reference>
<dbReference type="EMBL" id="JAKOGI010000478">
    <property type="protein sequence ID" value="KAJ8434446.1"/>
    <property type="molecule type" value="Genomic_DNA"/>
</dbReference>
<evidence type="ECO:0000256" key="2">
    <source>
        <dbReference type="ARBA" id="ARBA00004236"/>
    </source>
</evidence>
<evidence type="ECO:0000256" key="8">
    <source>
        <dbReference type="ARBA" id="ARBA00022729"/>
    </source>
</evidence>
<dbReference type="PANTHER" id="PTHR48008:SF6">
    <property type="entry name" value="LEUCINE-RICH REPEAT RECEPTOR-LIKE PROTEIN KINASE IMK3-RELATED"/>
    <property type="match status" value="1"/>
</dbReference>
<evidence type="ECO:0000256" key="16">
    <source>
        <dbReference type="SAM" id="MobiDB-lite"/>
    </source>
</evidence>
<evidence type="ECO:0000256" key="3">
    <source>
        <dbReference type="ARBA" id="ARBA00009592"/>
    </source>
</evidence>
<accession>A0A9Q1QAN0</accession>
<dbReference type="InterPro" id="IPR000719">
    <property type="entry name" value="Prot_kinase_dom"/>
</dbReference>
<comment type="caution">
    <text evidence="20">The sequence shown here is derived from an EMBL/GenBank/DDBJ whole genome shotgun (WGS) entry which is preliminary data.</text>
</comment>
<keyword evidence="8 18" id="KW-0732">Signal</keyword>
<dbReference type="AlphaFoldDB" id="A0A9Q1QAN0"/>
<evidence type="ECO:0000256" key="5">
    <source>
        <dbReference type="ARBA" id="ARBA00022553"/>
    </source>
</evidence>
<dbReference type="SUPFAM" id="SSF52058">
    <property type="entry name" value="L domain-like"/>
    <property type="match status" value="1"/>
</dbReference>
<dbReference type="Pfam" id="PF00069">
    <property type="entry name" value="Pkinase"/>
    <property type="match status" value="1"/>
</dbReference>
<dbReference type="PANTHER" id="PTHR48008">
    <property type="entry name" value="LEUCINE-RICH REPEAT RECEPTOR-LIKE PROTEIN KINASE IMK3-RELATED"/>
    <property type="match status" value="1"/>
</dbReference>
<dbReference type="PROSITE" id="PS50011">
    <property type="entry name" value="PROTEIN_KINASE_DOM"/>
    <property type="match status" value="1"/>
</dbReference>
<keyword evidence="5" id="KW-0597">Phosphoprotein</keyword>
<feature type="transmembrane region" description="Helical" evidence="17">
    <location>
        <begin position="403"/>
        <end position="424"/>
    </location>
</feature>
<evidence type="ECO:0000256" key="9">
    <source>
        <dbReference type="ARBA" id="ARBA00022737"/>
    </source>
</evidence>
<dbReference type="InterPro" id="IPR052451">
    <property type="entry name" value="Ser/Thr_kinase-like"/>
</dbReference>
<dbReference type="Gene3D" id="1.10.510.10">
    <property type="entry name" value="Transferase(Phosphotransferase) domain 1"/>
    <property type="match status" value="1"/>
</dbReference>
<feature type="region of interest" description="Disordered" evidence="16">
    <location>
        <begin position="434"/>
        <end position="461"/>
    </location>
</feature>
<dbReference type="FunFam" id="3.80.10.10:FF:000299">
    <property type="entry name" value="Piriformospora indica-insensitive protein 2"/>
    <property type="match status" value="1"/>
</dbReference>
<keyword evidence="10" id="KW-0547">Nucleotide-binding</keyword>
<dbReference type="SMART" id="SM00369">
    <property type="entry name" value="LRR_TYP"/>
    <property type="match status" value="5"/>
</dbReference>
<keyword evidence="11" id="KW-0067">ATP-binding</keyword>
<dbReference type="FunFam" id="3.30.200.20:FF:000486">
    <property type="entry name" value="Leucine-rich repeat receptor-like protein kinase"/>
    <property type="match status" value="1"/>
</dbReference>
<dbReference type="GO" id="GO:0005524">
    <property type="term" value="F:ATP binding"/>
    <property type="evidence" value="ECO:0007669"/>
    <property type="project" value="UniProtKB-KW"/>
</dbReference>
<dbReference type="InterPro" id="IPR011009">
    <property type="entry name" value="Kinase-like_dom_sf"/>
</dbReference>
<proteinExistence type="inferred from homology"/>
<evidence type="ECO:0000256" key="18">
    <source>
        <dbReference type="SAM" id="SignalP"/>
    </source>
</evidence>
<evidence type="ECO:0000256" key="17">
    <source>
        <dbReference type="SAM" id="Phobius"/>
    </source>
</evidence>
<keyword evidence="6" id="KW-0433">Leucine-rich repeat</keyword>
<evidence type="ECO:0000256" key="1">
    <source>
        <dbReference type="ARBA" id="ARBA00004167"/>
    </source>
</evidence>
<sequence length="772" mass="84590">MGLCFWVFEKSWRMLFLIQWLMISSYNVASQRVGGRGWDGVAITEADFQGLQAFKNELIDPKGYLGSWNDSGIGACSGGWIGIKCAKGQVIAIQLPWKGLEGRITAKISQLQALRKLNLHDNGIGGSIPSSLGLLPNIRGVHLFNNRLSGSIPPSLGLCPSLQNLDLSNNHLSGFIPPTLGNSSKLYKINLSHNSLFGSVPNEIAQLSGLAFLAFQYNNLSGSLPFDFGRLSRLRTLDLSHNFINGTLPRSVSNLSSLSTMNLEGNNLVGQLPEDIGKLHNLSVLNLKRNRLDGLIPRSIGSLSNLKELDFSFNNFIGEIPDSLSDLHVLRYFNVSYNHLFGLVPVKLSKKFNSSSFIGNIELCGFSPSTPCLSQVSPPSQLPQEPISNKHRKGRTKLGVKDIILIAAGALLLVMLILICTLLSCLIRKRAAAKEEGPTTTSGRDPPERAEKRAQQAGGQVEVGEEGGKLVHFDGPMVFRADDLLCATAEVMGKSTYGTFYKATMEDGNQVAVKRLREKIAKGHKEFEVEVNLLGRIRHPNLLALRAYYLGPKGEKLLVFDYMPKGSLATFLHARGPNTQVTWTTRMRIMRGITRGLFHLHNNLNIIHGNLSSTNILIDNNNNNARISDYGISRLITSSASVTIAPMGAPGYRAPELAKLKRPNTKTDIYSLGVIMLELLTGKSPGDATNGEDLPRWVASVVKEEWTNEVFDLELMRDASTIGDELLNTLKVALYCVDPLPSIRPEVQLVLQQLEAIRAPDSATSSSEYGED</sequence>
<keyword evidence="9" id="KW-0677">Repeat</keyword>
<evidence type="ECO:0000256" key="6">
    <source>
        <dbReference type="ARBA" id="ARBA00022614"/>
    </source>
</evidence>
<comment type="similarity">
    <text evidence="3">Belongs to the RLP family.</text>
</comment>
<keyword evidence="12 17" id="KW-1133">Transmembrane helix</keyword>
<dbReference type="InterPro" id="IPR013210">
    <property type="entry name" value="LRR_N_plant-typ"/>
</dbReference>
<dbReference type="Gene3D" id="3.30.200.20">
    <property type="entry name" value="Phosphorylase Kinase, domain 1"/>
    <property type="match status" value="1"/>
</dbReference>
<keyword evidence="13 17" id="KW-0472">Membrane</keyword>
<dbReference type="Gene3D" id="3.80.10.10">
    <property type="entry name" value="Ribonuclease Inhibitor"/>
    <property type="match status" value="3"/>
</dbReference>
<evidence type="ECO:0000256" key="11">
    <source>
        <dbReference type="ARBA" id="ARBA00022840"/>
    </source>
</evidence>
<evidence type="ECO:0000256" key="15">
    <source>
        <dbReference type="ARBA" id="ARBA00023180"/>
    </source>
</evidence>
<dbReference type="SUPFAM" id="SSF56112">
    <property type="entry name" value="Protein kinase-like (PK-like)"/>
    <property type="match status" value="1"/>
</dbReference>